<evidence type="ECO:0000256" key="2">
    <source>
        <dbReference type="ARBA" id="ARBA00022964"/>
    </source>
</evidence>
<dbReference type="GO" id="GO:0035516">
    <property type="term" value="F:broad specificity oxidative DNA demethylase activity"/>
    <property type="evidence" value="ECO:0007669"/>
    <property type="project" value="TreeGrafter"/>
</dbReference>
<proteinExistence type="predicted"/>
<accession>A0A2Y9TVV4</accession>
<organism evidence="8 9">
    <name type="scientific">Limnobaculum parvum</name>
    <dbReference type="NCBI Taxonomy" id="2172103"/>
    <lineage>
        <taxon>Bacteria</taxon>
        <taxon>Pseudomonadati</taxon>
        <taxon>Pseudomonadota</taxon>
        <taxon>Gammaproteobacteria</taxon>
        <taxon>Enterobacterales</taxon>
        <taxon>Budviciaceae</taxon>
        <taxon>Limnobaculum</taxon>
    </lineage>
</organism>
<dbReference type="InterPro" id="IPR005123">
    <property type="entry name" value="Oxoglu/Fe-dep_dioxygenase_dom"/>
</dbReference>
<feature type="binding site" evidence="5">
    <location>
        <position position="139"/>
    </location>
    <ligand>
        <name>substrate</name>
    </ligand>
</feature>
<dbReference type="GO" id="GO:0005737">
    <property type="term" value="C:cytoplasm"/>
    <property type="evidence" value="ECO:0007669"/>
    <property type="project" value="TreeGrafter"/>
</dbReference>
<dbReference type="InterPro" id="IPR004574">
    <property type="entry name" value="Alkb"/>
</dbReference>
<dbReference type="GO" id="GO:0035513">
    <property type="term" value="P:oxidative RNA demethylation"/>
    <property type="evidence" value="ECO:0007669"/>
    <property type="project" value="TreeGrafter"/>
</dbReference>
<dbReference type="InterPro" id="IPR037151">
    <property type="entry name" value="AlkB-like_sf"/>
</dbReference>
<dbReference type="SUPFAM" id="SSF51197">
    <property type="entry name" value="Clavaminate synthase-like"/>
    <property type="match status" value="1"/>
</dbReference>
<dbReference type="Gene3D" id="2.60.120.590">
    <property type="entry name" value="Alpha-ketoglutarate-dependent dioxygenase AlkB-like"/>
    <property type="match status" value="1"/>
</dbReference>
<feature type="domain" description="Fe2OG dioxygenase" evidence="7">
    <location>
        <begin position="117"/>
        <end position="217"/>
    </location>
</feature>
<gene>
    <name evidence="8" type="ORF">HYN51_03645</name>
</gene>
<evidence type="ECO:0000256" key="3">
    <source>
        <dbReference type="ARBA" id="ARBA00023002"/>
    </source>
</evidence>
<dbReference type="RefSeq" id="WP_108899824.1">
    <property type="nucleotide sequence ID" value="NZ_CP029185.2"/>
</dbReference>
<name>A0A2Y9TVV4_9GAMM</name>
<evidence type="ECO:0000256" key="5">
    <source>
        <dbReference type="PIRSR" id="PIRSR604574-1"/>
    </source>
</evidence>
<dbReference type="KEGG" id="lpv:HYN51_03645"/>
<feature type="binding site" evidence="5">
    <location>
        <position position="73"/>
    </location>
    <ligand>
        <name>substrate</name>
    </ligand>
</feature>
<dbReference type="GO" id="GO:0008198">
    <property type="term" value="F:ferrous iron binding"/>
    <property type="evidence" value="ECO:0007669"/>
    <property type="project" value="TreeGrafter"/>
</dbReference>
<keyword evidence="1 6" id="KW-0479">Metal-binding</keyword>
<dbReference type="AlphaFoldDB" id="A0A2Y9TVV4"/>
<dbReference type="PANTHER" id="PTHR16557:SF2">
    <property type="entry name" value="NUCLEIC ACID DIOXYGENASE ALKBH1"/>
    <property type="match status" value="1"/>
</dbReference>
<keyword evidence="2" id="KW-0223">Dioxygenase</keyword>
<evidence type="ECO:0000259" key="7">
    <source>
        <dbReference type="PROSITE" id="PS51471"/>
    </source>
</evidence>
<evidence type="ECO:0000313" key="8">
    <source>
        <dbReference type="EMBL" id="AWH87736.1"/>
    </source>
</evidence>
<feature type="binding site" evidence="5">
    <location>
        <begin position="80"/>
        <end position="82"/>
    </location>
    <ligand>
        <name>substrate</name>
    </ligand>
</feature>
<feature type="binding site" evidence="6">
    <location>
        <position position="191"/>
    </location>
    <ligand>
        <name>Fe cation</name>
        <dbReference type="ChEBI" id="CHEBI:24875"/>
        <note>catalytic</note>
    </ligand>
</feature>
<protein>
    <submittedName>
        <fullName evidence="8">DNA oxidative demethylase AlkB</fullName>
    </submittedName>
</protein>
<dbReference type="Pfam" id="PF13532">
    <property type="entry name" value="2OG-FeII_Oxy_2"/>
    <property type="match status" value="1"/>
</dbReference>
<keyword evidence="4 6" id="KW-0408">Iron</keyword>
<comment type="cofactor">
    <cofactor evidence="6">
        <name>Fe(2+)</name>
        <dbReference type="ChEBI" id="CHEBI:29033"/>
    </cofactor>
    <text evidence="6">Binds 1 Fe(2+) ion per subunit.</text>
</comment>
<dbReference type="NCBIfam" id="NF011930">
    <property type="entry name" value="PRK15401.1"/>
    <property type="match status" value="1"/>
</dbReference>
<dbReference type="GO" id="GO:0008168">
    <property type="term" value="F:methyltransferase activity"/>
    <property type="evidence" value="ECO:0007669"/>
    <property type="project" value="UniProtKB-KW"/>
</dbReference>
<evidence type="ECO:0000313" key="9">
    <source>
        <dbReference type="Proteomes" id="UP000244908"/>
    </source>
</evidence>
<keyword evidence="9" id="KW-1185">Reference proteome</keyword>
<dbReference type="EMBL" id="CP029185">
    <property type="protein sequence ID" value="AWH87736.1"/>
    <property type="molecule type" value="Genomic_DNA"/>
</dbReference>
<dbReference type="PANTHER" id="PTHR16557">
    <property type="entry name" value="ALKYLATED DNA REPAIR PROTEIN ALKB-RELATED"/>
    <property type="match status" value="1"/>
</dbReference>
<evidence type="ECO:0000256" key="6">
    <source>
        <dbReference type="PIRSR" id="PIRSR604574-2"/>
    </source>
</evidence>
<feature type="binding site" evidence="5">
    <location>
        <begin position="124"/>
        <end position="126"/>
    </location>
    <ligand>
        <name>2-oxoglutarate</name>
        <dbReference type="ChEBI" id="CHEBI:16810"/>
    </ligand>
</feature>
<evidence type="ECO:0000256" key="4">
    <source>
        <dbReference type="ARBA" id="ARBA00023004"/>
    </source>
</evidence>
<sequence length="217" mass="23995">MTFDLFEHLEPPDVVREELAPDAMILRHFVLPQAKAILAQVSTVVECSPFRHMITPGGYGMSVAMTNCGDYGWVTDRQGYRYSAEDPLTGKSWPPVAPLLYQLAVEAAEQGGFSDFQPNVCLINRYAIGAKMSLHQDKDEKNFSYPIVSMSFGLPAVFQFGGLSRSDKVQKCLLTQGDVVVWGGASRLAYHGILPVKAGYHTDTGDCRINLTFRQVD</sequence>
<keyword evidence="3" id="KW-0560">Oxidoreductase</keyword>
<dbReference type="GO" id="GO:0032259">
    <property type="term" value="P:methylation"/>
    <property type="evidence" value="ECO:0007669"/>
    <property type="project" value="UniProtKB-KW"/>
</dbReference>
<evidence type="ECO:0000256" key="1">
    <source>
        <dbReference type="ARBA" id="ARBA00022723"/>
    </source>
</evidence>
<dbReference type="Proteomes" id="UP000244908">
    <property type="component" value="Chromosome"/>
</dbReference>
<feature type="binding site" evidence="5">
    <location>
        <position position="165"/>
    </location>
    <ligand>
        <name>substrate</name>
    </ligand>
</feature>
<dbReference type="InterPro" id="IPR027450">
    <property type="entry name" value="AlkB-like"/>
</dbReference>
<dbReference type="GO" id="GO:0035515">
    <property type="term" value="F:oxidative RNA demethylase activity"/>
    <property type="evidence" value="ECO:0007669"/>
    <property type="project" value="TreeGrafter"/>
</dbReference>
<feature type="binding site" evidence="6">
    <location>
        <position position="135"/>
    </location>
    <ligand>
        <name>Fe cation</name>
        <dbReference type="ChEBI" id="CHEBI:24875"/>
        <note>catalytic</note>
    </ligand>
</feature>
<dbReference type="OrthoDB" id="9796932at2"/>
<dbReference type="PROSITE" id="PS51471">
    <property type="entry name" value="FE2OG_OXY"/>
    <property type="match status" value="1"/>
</dbReference>
<reference evidence="8 9" key="1">
    <citation type="journal article" date="2019" name="Int. J. Syst. Evol. Microbiol.">
        <title>Limnobaculum parvum gen. nov., sp. nov., isolated from a freshwater lake.</title>
        <authorList>
            <person name="Baek C."/>
            <person name="Shin S.K."/>
            <person name="Yi H."/>
        </authorList>
    </citation>
    <scope>NUCLEOTIDE SEQUENCE [LARGE SCALE GENOMIC DNA]</scope>
    <source>
        <strain evidence="8 9">HYN0051</strain>
    </source>
</reference>
<feature type="binding site" evidence="6">
    <location>
        <position position="137"/>
    </location>
    <ligand>
        <name>Fe cation</name>
        <dbReference type="ChEBI" id="CHEBI:24875"/>
        <note>catalytic</note>
    </ligand>
</feature>
<feature type="binding site" evidence="5">
    <location>
        <begin position="208"/>
        <end position="214"/>
    </location>
    <ligand>
        <name>2-oxoglutarate</name>
        <dbReference type="ChEBI" id="CHEBI:16810"/>
    </ligand>
</feature>